<dbReference type="SUPFAM" id="SSF54106">
    <property type="entry name" value="LysM domain"/>
    <property type="match status" value="1"/>
</dbReference>
<dbReference type="EnsemblFungi" id="FOXG_17276T0">
    <property type="protein sequence ID" value="FOXG_17276P0"/>
    <property type="gene ID" value="FOXG_17276"/>
</dbReference>
<comment type="similarity">
    <text evidence="1">Belongs to the secreted LysM effector family.</text>
</comment>
<dbReference type="SMART" id="SM00257">
    <property type="entry name" value="LysM"/>
    <property type="match status" value="2"/>
</dbReference>
<proteinExistence type="inferred from homology"/>
<evidence type="ECO:0000256" key="1">
    <source>
        <dbReference type="ARBA" id="ARBA00044955"/>
    </source>
</evidence>
<accession>A0A0C4DIP1</accession>
<dbReference type="InterPro" id="IPR036779">
    <property type="entry name" value="LysM_dom_sf"/>
</dbReference>
<sequence length="143" mass="15908">MRFDVVFVLSSFLGVSDALRRGCKMNPNHKGEGWYYATSIDTVENVAADFCTNPSVVRQWNNLKGELMPGMSVKVPCRARHRDCRKNTPTDGAYVIVRGDTLGSIAEDFCTNADSLQAMNSGTIKNKDFIQPGWVIQVPCSWN</sequence>
<dbReference type="InterPro" id="IPR018392">
    <property type="entry name" value="LysM"/>
</dbReference>
<evidence type="ECO:0000313" key="2">
    <source>
        <dbReference type="EnsemblFungi" id="FOXG_17276P0"/>
    </source>
</evidence>
<dbReference type="Pfam" id="PF01476">
    <property type="entry name" value="LysM"/>
    <property type="match status" value="2"/>
</dbReference>
<protein>
    <submittedName>
        <fullName evidence="2">Uncharacterized protein</fullName>
    </submittedName>
</protein>
<organism evidence="2 3">
    <name type="scientific">Fusarium oxysporum (strain Fo5176)</name>
    <name type="common">Fusarium vascular wilt</name>
    <dbReference type="NCBI Taxonomy" id="660025"/>
    <lineage>
        <taxon>Eukaryota</taxon>
        <taxon>Fungi</taxon>
        <taxon>Dikarya</taxon>
        <taxon>Ascomycota</taxon>
        <taxon>Pezizomycotina</taxon>
        <taxon>Sordariomycetes</taxon>
        <taxon>Hypocreomycetidae</taxon>
        <taxon>Hypocreales</taxon>
        <taxon>Nectriaceae</taxon>
        <taxon>Fusarium</taxon>
        <taxon>Fusarium oxysporum species complex</taxon>
    </lineage>
</organism>
<reference evidence="2" key="2">
    <citation type="submission" date="2025-08" db="UniProtKB">
        <authorList>
            <consortium name="EnsemblFungi"/>
        </authorList>
    </citation>
    <scope>IDENTIFICATION</scope>
    <source>
        <strain evidence="2">4287 / CBS 123668 / FGSC 9935 / NRRL 34936</strain>
    </source>
</reference>
<dbReference type="Proteomes" id="UP000002489">
    <property type="component" value="Unassembled WGS sequence"/>
</dbReference>
<dbReference type="AlphaFoldDB" id="A0A0C4DIP1"/>
<dbReference type="Gene3D" id="3.10.350.10">
    <property type="entry name" value="LysM domain"/>
    <property type="match status" value="1"/>
</dbReference>
<dbReference type="CDD" id="cd00118">
    <property type="entry name" value="LysM"/>
    <property type="match status" value="1"/>
</dbReference>
<evidence type="ECO:0000313" key="3">
    <source>
        <dbReference type="Proteomes" id="UP000002489"/>
    </source>
</evidence>
<dbReference type="PROSITE" id="PS51782">
    <property type="entry name" value="LYSM"/>
    <property type="match status" value="1"/>
</dbReference>
<gene>
    <name evidence="2" type="primary">28958059</name>
</gene>
<dbReference type="VEuPathDB" id="FungiDB:FOXG_17276"/>
<name>A0A0C4DIP1_FUSOF</name>
<reference evidence="3" key="1">
    <citation type="journal article" date="2012" name="Mol. Plant Microbe Interact.">
        <title>A highly conserved effector in Fusarium oxysporum is required for full virulence on Arabidopsis.</title>
        <authorList>
            <person name="Thatcher L.F."/>
            <person name="Gardiner D.M."/>
            <person name="Kazan K."/>
            <person name="Manners J."/>
        </authorList>
    </citation>
    <scope>NUCLEOTIDE SEQUENCE [LARGE SCALE GENOMIC DNA]</scope>
    <source>
        <strain evidence="3">Fo5176</strain>
    </source>
</reference>